<feature type="region of interest" description="Disordered" evidence="3">
    <location>
        <begin position="714"/>
        <end position="757"/>
    </location>
</feature>
<dbReference type="SUPFAM" id="SSF57701">
    <property type="entry name" value="Zn2/Cys6 DNA-binding domain"/>
    <property type="match status" value="1"/>
</dbReference>
<dbReference type="GO" id="GO:0006351">
    <property type="term" value="P:DNA-templated transcription"/>
    <property type="evidence" value="ECO:0007669"/>
    <property type="project" value="InterPro"/>
</dbReference>
<dbReference type="GO" id="GO:0005634">
    <property type="term" value="C:nucleus"/>
    <property type="evidence" value="ECO:0007669"/>
    <property type="project" value="TreeGrafter"/>
</dbReference>
<proteinExistence type="predicted"/>
<dbReference type="PANTHER" id="PTHR31668:SF4">
    <property type="entry name" value="TRANSCRIPTIONAL ACTIVATOR PROTEIN DAL81"/>
    <property type="match status" value="1"/>
</dbReference>
<dbReference type="InterPro" id="IPR036864">
    <property type="entry name" value="Zn2-C6_fun-type_DNA-bd_sf"/>
</dbReference>
<organism evidence="5 6">
    <name type="scientific">Tothia fuscella</name>
    <dbReference type="NCBI Taxonomy" id="1048955"/>
    <lineage>
        <taxon>Eukaryota</taxon>
        <taxon>Fungi</taxon>
        <taxon>Dikarya</taxon>
        <taxon>Ascomycota</taxon>
        <taxon>Pezizomycotina</taxon>
        <taxon>Dothideomycetes</taxon>
        <taxon>Pleosporomycetidae</taxon>
        <taxon>Venturiales</taxon>
        <taxon>Cylindrosympodiaceae</taxon>
        <taxon>Tothia</taxon>
    </lineage>
</organism>
<feature type="domain" description="Zn(2)-C6 fungal-type" evidence="4">
    <location>
        <begin position="60"/>
        <end position="90"/>
    </location>
</feature>
<dbReference type="Proteomes" id="UP000800235">
    <property type="component" value="Unassembled WGS sequence"/>
</dbReference>
<evidence type="ECO:0000256" key="2">
    <source>
        <dbReference type="ARBA" id="ARBA00023242"/>
    </source>
</evidence>
<keyword evidence="2" id="KW-0539">Nucleus</keyword>
<dbReference type="GO" id="GO:0008270">
    <property type="term" value="F:zinc ion binding"/>
    <property type="evidence" value="ECO:0007669"/>
    <property type="project" value="InterPro"/>
</dbReference>
<dbReference type="PROSITE" id="PS00463">
    <property type="entry name" value="ZN2_CY6_FUNGAL_1"/>
    <property type="match status" value="1"/>
</dbReference>
<evidence type="ECO:0000256" key="3">
    <source>
        <dbReference type="SAM" id="MobiDB-lite"/>
    </source>
</evidence>
<keyword evidence="6" id="KW-1185">Reference proteome</keyword>
<dbReference type="InterPro" id="IPR050797">
    <property type="entry name" value="Carb_Metab_Trans_Reg"/>
</dbReference>
<keyword evidence="1" id="KW-0479">Metal-binding</keyword>
<dbReference type="OrthoDB" id="2264294at2759"/>
<dbReference type="GO" id="GO:0001080">
    <property type="term" value="P:nitrogen catabolite activation of transcription from RNA polymerase II promoter"/>
    <property type="evidence" value="ECO:0007669"/>
    <property type="project" value="TreeGrafter"/>
</dbReference>
<gene>
    <name evidence="5" type="ORF">EJ08DRAFT_691582</name>
</gene>
<dbReference type="InterPro" id="IPR007219">
    <property type="entry name" value="XnlR_reg_dom"/>
</dbReference>
<dbReference type="EMBL" id="MU007010">
    <property type="protein sequence ID" value="KAF2436413.1"/>
    <property type="molecule type" value="Genomic_DNA"/>
</dbReference>
<dbReference type="InterPro" id="IPR001138">
    <property type="entry name" value="Zn2Cys6_DnaBD"/>
</dbReference>
<comment type="caution">
    <text evidence="5">The sequence shown here is derived from an EMBL/GenBank/DDBJ whole genome shotgun (WGS) entry which is preliminary data.</text>
</comment>
<dbReference type="CDD" id="cd12148">
    <property type="entry name" value="fungal_TF_MHR"/>
    <property type="match status" value="1"/>
</dbReference>
<protein>
    <recommendedName>
        <fullName evidence="4">Zn(2)-C6 fungal-type domain-containing protein</fullName>
    </recommendedName>
</protein>
<evidence type="ECO:0000313" key="6">
    <source>
        <dbReference type="Proteomes" id="UP000800235"/>
    </source>
</evidence>
<evidence type="ECO:0000313" key="5">
    <source>
        <dbReference type="EMBL" id="KAF2436413.1"/>
    </source>
</evidence>
<dbReference type="CDD" id="cd00067">
    <property type="entry name" value="GAL4"/>
    <property type="match status" value="1"/>
</dbReference>
<dbReference type="SMART" id="SM00906">
    <property type="entry name" value="Fungal_trans"/>
    <property type="match status" value="1"/>
</dbReference>
<sequence length="757" mass="85447">MAVAIQPSPMPRPSDVPVPIAAARPQQAKVQRRISGKENLLGGKAASFGITSVRPRRERPCDACRRRKSRCVIHEGALLCVLCEFHKQDCTFVQDPQPRKRKVVEVEKKDDSSKKRCVIWSPLVQQKNSVMHVDVINASIRSVDPTTIPQQLQKPLQKPLHKLPTRPSIPRDQRLIAQIESNVLGETLGLQRSKHSRYIGLTSPFDPVLVGLSQFDSRHESNLDVGTLRRVNDHETFIMYPDENAQDYGTDVEFNAEIDRLVSPHGPALIDIYFRIVHPSFPIIQKHVFLERYRTSGQNVSPPLLAGMYILALNWWSHDPHLSKHPRPDVNQLDAIASRTLAAAMQRPKLSTVQAGLLLLQRPDADSWSLTTQLVAIGQELGLHLDSASWSIPLWERGLRKRIAWALYMQDKWSSLIHGRPSHIFSANWAVTHITDEDITEEASLNPNFGTESEEERAENEKGQMLFAQMISLTGIMAEVMDTFYTQVAIQQFANAGKNSTRIILERAKPVQIKLKDWFAKLPAPVRMDNVTPKQLSSTGFLHLAYFATEITLHRRIIQSLSAESSDAYLLYICRSAAKTRLISAMDFVNRLRPEHLQAFWYFPSKINFTLISTFGGLLQATAPAREEADFYRMRLREYRWTLSVSSERAEFLDYAVQMLDTSRSMLKNLADKPSLAQTQVNSAGVPNPAVIRPLQSIQQGREQETIDLEMTEAPLQSLTRTTSTSAFSGFSTEPMDQYSESGHRDRTPNTPPSSVG</sequence>
<feature type="compositionally biased region" description="Low complexity" evidence="3">
    <location>
        <begin position="720"/>
        <end position="733"/>
    </location>
</feature>
<name>A0A9P4P464_9PEZI</name>
<reference evidence="5" key="1">
    <citation type="journal article" date="2020" name="Stud. Mycol.">
        <title>101 Dothideomycetes genomes: a test case for predicting lifestyles and emergence of pathogens.</title>
        <authorList>
            <person name="Haridas S."/>
            <person name="Albert R."/>
            <person name="Binder M."/>
            <person name="Bloem J."/>
            <person name="Labutti K."/>
            <person name="Salamov A."/>
            <person name="Andreopoulos B."/>
            <person name="Baker S."/>
            <person name="Barry K."/>
            <person name="Bills G."/>
            <person name="Bluhm B."/>
            <person name="Cannon C."/>
            <person name="Castanera R."/>
            <person name="Culley D."/>
            <person name="Daum C."/>
            <person name="Ezra D."/>
            <person name="Gonzalez J."/>
            <person name="Henrissat B."/>
            <person name="Kuo A."/>
            <person name="Liang C."/>
            <person name="Lipzen A."/>
            <person name="Lutzoni F."/>
            <person name="Magnuson J."/>
            <person name="Mondo S."/>
            <person name="Nolan M."/>
            <person name="Ohm R."/>
            <person name="Pangilinan J."/>
            <person name="Park H.-J."/>
            <person name="Ramirez L."/>
            <person name="Alfaro M."/>
            <person name="Sun H."/>
            <person name="Tritt A."/>
            <person name="Yoshinaga Y."/>
            <person name="Zwiers L.-H."/>
            <person name="Turgeon B."/>
            <person name="Goodwin S."/>
            <person name="Spatafora J."/>
            <person name="Crous P."/>
            <person name="Grigoriev I."/>
        </authorList>
    </citation>
    <scope>NUCLEOTIDE SEQUENCE</scope>
    <source>
        <strain evidence="5">CBS 130266</strain>
    </source>
</reference>
<accession>A0A9P4P464</accession>
<evidence type="ECO:0000256" key="1">
    <source>
        <dbReference type="ARBA" id="ARBA00022723"/>
    </source>
</evidence>
<dbReference type="AlphaFoldDB" id="A0A9P4P464"/>
<evidence type="ECO:0000259" key="4">
    <source>
        <dbReference type="PROSITE" id="PS00463"/>
    </source>
</evidence>
<dbReference type="PANTHER" id="PTHR31668">
    <property type="entry name" value="GLUCOSE TRANSPORT TRANSCRIPTION REGULATOR RGT1-RELATED-RELATED"/>
    <property type="match status" value="1"/>
</dbReference>
<dbReference type="GO" id="GO:0000981">
    <property type="term" value="F:DNA-binding transcription factor activity, RNA polymerase II-specific"/>
    <property type="evidence" value="ECO:0007669"/>
    <property type="project" value="InterPro"/>
</dbReference>
<dbReference type="SMART" id="SM00066">
    <property type="entry name" value="GAL4"/>
    <property type="match status" value="1"/>
</dbReference>
<dbReference type="Pfam" id="PF04082">
    <property type="entry name" value="Fungal_trans"/>
    <property type="match status" value="1"/>
</dbReference>
<dbReference type="GO" id="GO:0003677">
    <property type="term" value="F:DNA binding"/>
    <property type="evidence" value="ECO:0007669"/>
    <property type="project" value="InterPro"/>
</dbReference>